<sequence>MATTNWDKFSESVMREHYRLFFVCIVFSWISLYEFKVYIY</sequence>
<accession>A0A916JDR8</accession>
<dbReference type="Proteomes" id="UP000680038">
    <property type="component" value="Unassembled WGS sequence"/>
</dbReference>
<name>A0A916JDR8_9BACT</name>
<keyword evidence="1" id="KW-0812">Transmembrane</keyword>
<proteinExistence type="predicted"/>
<keyword evidence="3" id="KW-1185">Reference proteome</keyword>
<evidence type="ECO:0000256" key="1">
    <source>
        <dbReference type="SAM" id="Phobius"/>
    </source>
</evidence>
<gene>
    <name evidence="2" type="ORF">DYBT9275_03622</name>
</gene>
<dbReference type="EMBL" id="CAJRAF010000002">
    <property type="protein sequence ID" value="CAG5005649.1"/>
    <property type="molecule type" value="Genomic_DNA"/>
</dbReference>
<keyword evidence="1" id="KW-1133">Transmembrane helix</keyword>
<feature type="transmembrane region" description="Helical" evidence="1">
    <location>
        <begin position="20"/>
        <end position="39"/>
    </location>
</feature>
<organism evidence="2 3">
    <name type="scientific">Dyadobacter helix</name>
    <dbReference type="NCBI Taxonomy" id="2822344"/>
    <lineage>
        <taxon>Bacteria</taxon>
        <taxon>Pseudomonadati</taxon>
        <taxon>Bacteroidota</taxon>
        <taxon>Cytophagia</taxon>
        <taxon>Cytophagales</taxon>
        <taxon>Spirosomataceae</taxon>
        <taxon>Dyadobacter</taxon>
    </lineage>
</organism>
<comment type="caution">
    <text evidence="2">The sequence shown here is derived from an EMBL/GenBank/DDBJ whole genome shotgun (WGS) entry which is preliminary data.</text>
</comment>
<dbReference type="AlphaFoldDB" id="A0A916JDR8"/>
<keyword evidence="1" id="KW-0472">Membrane</keyword>
<evidence type="ECO:0000313" key="2">
    <source>
        <dbReference type="EMBL" id="CAG5005649.1"/>
    </source>
</evidence>
<reference evidence="2" key="1">
    <citation type="submission" date="2021-04" db="EMBL/GenBank/DDBJ databases">
        <authorList>
            <person name="Rodrigo-Torres L."/>
            <person name="Arahal R. D."/>
            <person name="Lucena T."/>
        </authorList>
    </citation>
    <scope>NUCLEOTIDE SEQUENCE</scope>
    <source>
        <strain evidence="2">CECT 9275</strain>
    </source>
</reference>
<evidence type="ECO:0000313" key="3">
    <source>
        <dbReference type="Proteomes" id="UP000680038"/>
    </source>
</evidence>
<protein>
    <submittedName>
        <fullName evidence="2">Uncharacterized protein</fullName>
    </submittedName>
</protein>